<feature type="compositionally biased region" description="Polar residues" evidence="1">
    <location>
        <begin position="85"/>
        <end position="103"/>
    </location>
</feature>
<comment type="caution">
    <text evidence="2">The sequence shown here is derived from an EMBL/GenBank/DDBJ whole genome shotgun (WGS) entry which is preliminary data.</text>
</comment>
<name>A0A9D4GKF3_DREPO</name>
<accession>A0A9D4GKF3</accession>
<reference evidence="2" key="2">
    <citation type="submission" date="2020-11" db="EMBL/GenBank/DDBJ databases">
        <authorList>
            <person name="McCartney M.A."/>
            <person name="Auch B."/>
            <person name="Kono T."/>
            <person name="Mallez S."/>
            <person name="Becker A."/>
            <person name="Gohl D.M."/>
            <person name="Silverstein K.A.T."/>
            <person name="Koren S."/>
            <person name="Bechman K.B."/>
            <person name="Herman A."/>
            <person name="Abrahante J.E."/>
            <person name="Garbe J."/>
        </authorList>
    </citation>
    <scope>NUCLEOTIDE SEQUENCE</scope>
    <source>
        <strain evidence="2">Duluth1</strain>
        <tissue evidence="2">Whole animal</tissue>
    </source>
</reference>
<feature type="region of interest" description="Disordered" evidence="1">
    <location>
        <begin position="85"/>
        <end position="107"/>
    </location>
</feature>
<dbReference type="AlphaFoldDB" id="A0A9D4GKF3"/>
<proteinExistence type="predicted"/>
<feature type="region of interest" description="Disordered" evidence="1">
    <location>
        <begin position="1"/>
        <end position="30"/>
    </location>
</feature>
<evidence type="ECO:0000313" key="2">
    <source>
        <dbReference type="EMBL" id="KAH3818498.1"/>
    </source>
</evidence>
<evidence type="ECO:0000256" key="1">
    <source>
        <dbReference type="SAM" id="MobiDB-lite"/>
    </source>
</evidence>
<sequence length="217" mass="24401">MRRKQFRPGKTAGEQSTVIQSVQDKTAPLAAKTRVMGMQEEDMEDDDEKNNNPPTYIMHKFQKDSPLENELDLEADRLVVNESHSNTASPVEVSHNSVASHSPSGKLKLSCSSPPEFIKTQSIPMPVLADIGEDCESNDTNFSRYEGNLEMVSEVAMSPHQSEIKPRPPYKGTMVQCGKLKDYLDMLPTFNRKCMLRKGREVHKIYVDMTKGGNVLR</sequence>
<dbReference type="Proteomes" id="UP000828390">
    <property type="component" value="Unassembled WGS sequence"/>
</dbReference>
<protein>
    <submittedName>
        <fullName evidence="2">Uncharacterized protein</fullName>
    </submittedName>
</protein>
<gene>
    <name evidence="2" type="ORF">DPMN_120219</name>
</gene>
<feature type="compositionally biased region" description="Polar residues" evidence="1">
    <location>
        <begin position="13"/>
        <end position="24"/>
    </location>
</feature>
<evidence type="ECO:0000313" key="3">
    <source>
        <dbReference type="Proteomes" id="UP000828390"/>
    </source>
</evidence>
<dbReference type="EMBL" id="JAIWYP010000005">
    <property type="protein sequence ID" value="KAH3818498.1"/>
    <property type="molecule type" value="Genomic_DNA"/>
</dbReference>
<keyword evidence="3" id="KW-1185">Reference proteome</keyword>
<organism evidence="2 3">
    <name type="scientific">Dreissena polymorpha</name>
    <name type="common">Zebra mussel</name>
    <name type="synonym">Mytilus polymorpha</name>
    <dbReference type="NCBI Taxonomy" id="45954"/>
    <lineage>
        <taxon>Eukaryota</taxon>
        <taxon>Metazoa</taxon>
        <taxon>Spiralia</taxon>
        <taxon>Lophotrochozoa</taxon>
        <taxon>Mollusca</taxon>
        <taxon>Bivalvia</taxon>
        <taxon>Autobranchia</taxon>
        <taxon>Heteroconchia</taxon>
        <taxon>Euheterodonta</taxon>
        <taxon>Imparidentia</taxon>
        <taxon>Neoheterodontei</taxon>
        <taxon>Myida</taxon>
        <taxon>Dreissenoidea</taxon>
        <taxon>Dreissenidae</taxon>
        <taxon>Dreissena</taxon>
    </lineage>
</organism>
<reference evidence="2" key="1">
    <citation type="journal article" date="2019" name="bioRxiv">
        <title>The Genome of the Zebra Mussel, Dreissena polymorpha: A Resource for Invasive Species Research.</title>
        <authorList>
            <person name="McCartney M.A."/>
            <person name="Auch B."/>
            <person name="Kono T."/>
            <person name="Mallez S."/>
            <person name="Zhang Y."/>
            <person name="Obille A."/>
            <person name="Becker A."/>
            <person name="Abrahante J.E."/>
            <person name="Garbe J."/>
            <person name="Badalamenti J.P."/>
            <person name="Herman A."/>
            <person name="Mangelson H."/>
            <person name="Liachko I."/>
            <person name="Sullivan S."/>
            <person name="Sone E.D."/>
            <person name="Koren S."/>
            <person name="Silverstein K.A.T."/>
            <person name="Beckman K.B."/>
            <person name="Gohl D.M."/>
        </authorList>
    </citation>
    <scope>NUCLEOTIDE SEQUENCE</scope>
    <source>
        <strain evidence="2">Duluth1</strain>
        <tissue evidence="2">Whole animal</tissue>
    </source>
</reference>